<feature type="transmembrane region" description="Helical" evidence="7">
    <location>
        <begin position="233"/>
        <end position="255"/>
    </location>
</feature>
<keyword evidence="9" id="KW-1185">Reference proteome</keyword>
<keyword evidence="5 7" id="KW-1133">Transmembrane helix</keyword>
<evidence type="ECO:0000256" key="2">
    <source>
        <dbReference type="ARBA" id="ARBA00007556"/>
    </source>
</evidence>
<evidence type="ECO:0000256" key="3">
    <source>
        <dbReference type="ARBA" id="ARBA00022448"/>
    </source>
</evidence>
<accession>A0ABY1JBJ2</accession>
<feature type="transmembrane region" description="Helical" evidence="7">
    <location>
        <begin position="55"/>
        <end position="74"/>
    </location>
</feature>
<reference evidence="8 9" key="1">
    <citation type="submission" date="2016-11" db="EMBL/GenBank/DDBJ databases">
        <authorList>
            <person name="Varghese N."/>
            <person name="Submissions S."/>
        </authorList>
    </citation>
    <scope>NUCLEOTIDE SEQUENCE [LARGE SCALE GENOMIC DNA]</scope>
    <source>
        <strain evidence="8 9">DSM 20664</strain>
    </source>
</reference>
<proteinExistence type="inferred from homology"/>
<feature type="transmembrane region" description="Helical" evidence="7">
    <location>
        <begin position="86"/>
        <end position="108"/>
    </location>
</feature>
<comment type="caution">
    <text evidence="8">The sequence shown here is derived from an EMBL/GenBank/DDBJ whole genome shotgun (WGS) entry which is preliminary data.</text>
</comment>
<feature type="transmembrane region" description="Helical" evidence="7">
    <location>
        <begin position="147"/>
        <end position="175"/>
    </location>
</feature>
<dbReference type="Pfam" id="PF02405">
    <property type="entry name" value="MlaE"/>
    <property type="match status" value="1"/>
</dbReference>
<organism evidence="8 9">
    <name type="scientific">Acetomicrobium flavidum</name>
    <dbReference type="NCBI Taxonomy" id="49896"/>
    <lineage>
        <taxon>Bacteria</taxon>
        <taxon>Thermotogati</taxon>
        <taxon>Synergistota</taxon>
        <taxon>Synergistia</taxon>
        <taxon>Synergistales</taxon>
        <taxon>Acetomicrobiaceae</taxon>
        <taxon>Acetomicrobium</taxon>
    </lineage>
</organism>
<keyword evidence="3" id="KW-0813">Transport</keyword>
<protein>
    <submittedName>
        <fullName evidence="8">Phospholipid/cholesterol/gamma-HCH transport system permease protein</fullName>
    </submittedName>
</protein>
<keyword evidence="4 7" id="KW-0812">Transmembrane</keyword>
<dbReference type="EMBL" id="FSQZ01000001">
    <property type="protein sequence ID" value="SIN63775.1"/>
    <property type="molecule type" value="Genomic_DNA"/>
</dbReference>
<dbReference type="PANTHER" id="PTHR30188">
    <property type="entry name" value="ABC TRANSPORTER PERMEASE PROTEIN-RELATED"/>
    <property type="match status" value="1"/>
</dbReference>
<evidence type="ECO:0000313" key="9">
    <source>
        <dbReference type="Proteomes" id="UP000185093"/>
    </source>
</evidence>
<dbReference type="InterPro" id="IPR003453">
    <property type="entry name" value="ABC_MlaE_roteobac"/>
</dbReference>
<evidence type="ECO:0000256" key="4">
    <source>
        <dbReference type="ARBA" id="ARBA00022692"/>
    </source>
</evidence>
<dbReference type="RefSeq" id="WP_014806519.1">
    <property type="nucleotide sequence ID" value="NZ_DAONLC010000004.1"/>
</dbReference>
<keyword evidence="6 7" id="KW-0472">Membrane</keyword>
<evidence type="ECO:0000256" key="6">
    <source>
        <dbReference type="ARBA" id="ARBA00023136"/>
    </source>
</evidence>
<evidence type="ECO:0000256" key="1">
    <source>
        <dbReference type="ARBA" id="ARBA00004141"/>
    </source>
</evidence>
<evidence type="ECO:0000256" key="7">
    <source>
        <dbReference type="RuleBase" id="RU362044"/>
    </source>
</evidence>
<dbReference type="Proteomes" id="UP000185093">
    <property type="component" value="Unassembled WGS sequence"/>
</dbReference>
<sequence length="259" mass="28061">MYKWIEILGKAVVSFLDLLGWIASLATHVLVHWPLAKWDTRAIAEQLERVGVQSVFMVSVISAFTGMVMAVQTLDQFLRFGASRYIGGVIALSMVREMSPVLTGIVVAGRVGSSMAAEIGTMKVTEQLDALRAFGLDEYVFVGLPRILASLIMVPILTIYSMVVGTFGGYLYVAVRGVHSLMFRDSIRILVSTYDINGGLIKSLVFGFVIAIVACACGFRAQGGAKGVGETTTLAVVWSNMFILILNYMLSTVLFGGRV</sequence>
<evidence type="ECO:0000313" key="8">
    <source>
        <dbReference type="EMBL" id="SIN63775.1"/>
    </source>
</evidence>
<dbReference type="InterPro" id="IPR030802">
    <property type="entry name" value="Permease_MalE"/>
</dbReference>
<comment type="similarity">
    <text evidence="2 7">Belongs to the MlaE permease family.</text>
</comment>
<feature type="transmembrane region" description="Helical" evidence="7">
    <location>
        <begin position="12"/>
        <end position="35"/>
    </location>
</feature>
<dbReference type="NCBIfam" id="TIGR00056">
    <property type="entry name" value="MlaE family lipid ABC transporter permease subunit"/>
    <property type="match status" value="1"/>
</dbReference>
<evidence type="ECO:0000256" key="5">
    <source>
        <dbReference type="ARBA" id="ARBA00022989"/>
    </source>
</evidence>
<comment type="subcellular location">
    <subcellularLocation>
        <location evidence="1">Membrane</location>
        <topology evidence="1">Multi-pass membrane protein</topology>
    </subcellularLocation>
</comment>
<feature type="transmembrane region" description="Helical" evidence="7">
    <location>
        <begin position="196"/>
        <end position="221"/>
    </location>
</feature>
<dbReference type="PANTHER" id="PTHR30188:SF4">
    <property type="entry name" value="PROTEIN TRIGALACTOSYLDIACYLGLYCEROL 1, CHLOROPLASTIC"/>
    <property type="match status" value="1"/>
</dbReference>
<gene>
    <name evidence="8" type="ORF">SAMN05444368_0470</name>
</gene>
<name>A0ABY1JBJ2_9BACT</name>